<accession>A0A6V7H6S6</accession>
<reference evidence="1" key="1">
    <citation type="submission" date="2020-07" db="EMBL/GenBank/DDBJ databases">
        <authorList>
            <person name="Nazaruddin N."/>
        </authorList>
    </citation>
    <scope>NUCLEOTIDE SEQUENCE</scope>
</reference>
<comment type="caution">
    <text evidence="1">The sequence shown here is derived from an EMBL/GenBank/DDBJ whole genome shotgun (WGS) entry which is preliminary data.</text>
</comment>
<evidence type="ECO:0000313" key="1">
    <source>
        <dbReference type="EMBL" id="CAD1474983.1"/>
    </source>
</evidence>
<proteinExistence type="predicted"/>
<feature type="non-terminal residue" evidence="1">
    <location>
        <position position="1"/>
    </location>
</feature>
<dbReference type="EMBL" id="CAJDYZ010008057">
    <property type="protein sequence ID" value="CAD1474983.1"/>
    <property type="molecule type" value="Genomic_DNA"/>
</dbReference>
<dbReference type="InterPro" id="IPR027905">
    <property type="entry name" value="CFAP95"/>
</dbReference>
<protein>
    <submittedName>
        <fullName evidence="1">Uncharacterized protein</fullName>
    </submittedName>
</protein>
<dbReference type="OrthoDB" id="6610762at2759"/>
<sequence length="252" mass="29730">KKKKIYEFPLELLCKISTRKESNIASINFFIWYGQRSFTEELFIHWSDHHHLIGKSRMQMHTLAEPRDNRDIFPPKGNLHTSSYQRFGPEPACTGITETQAMLSQIELKDLYKPVHPQRTLLHMKSLASIDLEEEQETLTDIIYDAEEARNMDYRTTTKIHYRLPHPMKPKPLPPPPSPEPWLLNRRTIGYSLEQLEKRDGMHTFLDDNMELHKQIADLKSKRYKLHTFEESKPSEVINLSDIKVCKTENYN</sequence>
<name>A0A6V7H6S6_9HYME</name>
<feature type="non-terminal residue" evidence="1">
    <location>
        <position position="252"/>
    </location>
</feature>
<dbReference type="Pfam" id="PF15139">
    <property type="entry name" value="CFAP95"/>
    <property type="match status" value="1"/>
</dbReference>
<keyword evidence="2" id="KW-1185">Reference proteome</keyword>
<gene>
    <name evidence="1" type="ORF">MHI_LOCUS507476</name>
</gene>
<dbReference type="AlphaFoldDB" id="A0A6V7H6S6"/>
<evidence type="ECO:0000313" key="2">
    <source>
        <dbReference type="Proteomes" id="UP000752696"/>
    </source>
</evidence>
<organism evidence="1 2">
    <name type="scientific">Heterotrigona itama</name>
    <dbReference type="NCBI Taxonomy" id="395501"/>
    <lineage>
        <taxon>Eukaryota</taxon>
        <taxon>Metazoa</taxon>
        <taxon>Ecdysozoa</taxon>
        <taxon>Arthropoda</taxon>
        <taxon>Hexapoda</taxon>
        <taxon>Insecta</taxon>
        <taxon>Pterygota</taxon>
        <taxon>Neoptera</taxon>
        <taxon>Endopterygota</taxon>
        <taxon>Hymenoptera</taxon>
        <taxon>Apocrita</taxon>
        <taxon>Aculeata</taxon>
        <taxon>Apoidea</taxon>
        <taxon>Anthophila</taxon>
        <taxon>Apidae</taxon>
        <taxon>Heterotrigona</taxon>
    </lineage>
</organism>
<dbReference type="Proteomes" id="UP000752696">
    <property type="component" value="Unassembled WGS sequence"/>
</dbReference>